<proteinExistence type="inferred from homology"/>
<comment type="catalytic activity">
    <reaction evidence="8">
        <text>(9Z)-octadecenoyl-CoA + H2O = S-(9Z-octadecenoyl)-4'-phosphopantetheine + adenosine 3',5'-bisphosphate + 2 H(+)</text>
        <dbReference type="Rhea" id="RHEA:65564"/>
        <dbReference type="ChEBI" id="CHEBI:15377"/>
        <dbReference type="ChEBI" id="CHEBI:15378"/>
        <dbReference type="ChEBI" id="CHEBI:57387"/>
        <dbReference type="ChEBI" id="CHEBI:58343"/>
        <dbReference type="ChEBI" id="CHEBI:156553"/>
    </reaction>
</comment>
<dbReference type="Proteomes" id="UP000593566">
    <property type="component" value="Unassembled WGS sequence"/>
</dbReference>
<gene>
    <name evidence="8" type="primary">SCS3</name>
    <name evidence="8" type="synonym">FIT2B</name>
    <name evidence="11" type="ORF">HO133_000898</name>
</gene>
<keyword evidence="5 8" id="KW-1133">Transmembrane helix</keyword>
<dbReference type="InterPro" id="IPR019388">
    <property type="entry name" value="FIT"/>
</dbReference>
<evidence type="ECO:0000256" key="3">
    <source>
        <dbReference type="ARBA" id="ARBA00022801"/>
    </source>
</evidence>
<evidence type="ECO:0000256" key="10">
    <source>
        <dbReference type="SAM" id="Phobius"/>
    </source>
</evidence>
<reference evidence="11 12" key="1">
    <citation type="journal article" date="2020" name="Genomics">
        <title>Complete, high-quality genomes from long-read metagenomic sequencing of two wolf lichen thalli reveals enigmatic genome architecture.</title>
        <authorList>
            <person name="McKenzie S.K."/>
            <person name="Walston R.F."/>
            <person name="Allen J.L."/>
        </authorList>
    </citation>
    <scope>NUCLEOTIDE SEQUENCE [LARGE SCALE GENOMIC DNA]</scope>
    <source>
        <strain evidence="11">WasteWater1</strain>
    </source>
</reference>
<organism evidence="11 12">
    <name type="scientific">Letharia lupina</name>
    <dbReference type="NCBI Taxonomy" id="560253"/>
    <lineage>
        <taxon>Eukaryota</taxon>
        <taxon>Fungi</taxon>
        <taxon>Dikarya</taxon>
        <taxon>Ascomycota</taxon>
        <taxon>Pezizomycotina</taxon>
        <taxon>Lecanoromycetes</taxon>
        <taxon>OSLEUM clade</taxon>
        <taxon>Lecanoromycetidae</taxon>
        <taxon>Lecanorales</taxon>
        <taxon>Lecanorineae</taxon>
        <taxon>Parmeliaceae</taxon>
        <taxon>Letharia</taxon>
    </lineage>
</organism>
<comment type="catalytic activity">
    <reaction evidence="8">
        <text>(5Z,8Z,11Z,14Z)-eicosatetraenoyl-CoA + H2O = S-(5Z,8Z,11Z,14Z-eicosatetraenoyl)-4'-phosphopantetheine + adenosine 3',5'-bisphosphate + 2 H(+)</text>
        <dbReference type="Rhea" id="RHEA:65568"/>
        <dbReference type="ChEBI" id="CHEBI:15377"/>
        <dbReference type="ChEBI" id="CHEBI:15378"/>
        <dbReference type="ChEBI" id="CHEBI:57368"/>
        <dbReference type="ChEBI" id="CHEBI:58343"/>
        <dbReference type="ChEBI" id="CHEBI:156554"/>
    </reaction>
</comment>
<evidence type="ECO:0000256" key="7">
    <source>
        <dbReference type="ARBA" id="ARBA00023136"/>
    </source>
</evidence>
<dbReference type="PANTHER" id="PTHR23129:SF0">
    <property type="entry name" value="ACYL-COENZYME A DIPHOSPHATASE FITM2"/>
    <property type="match status" value="1"/>
</dbReference>
<feature type="transmembrane region" description="Helical" evidence="10">
    <location>
        <begin position="306"/>
        <end position="323"/>
    </location>
</feature>
<dbReference type="PANTHER" id="PTHR23129">
    <property type="entry name" value="ACYL-COENZYME A DIPHOSPHATASE FITM2"/>
    <property type="match status" value="1"/>
</dbReference>
<evidence type="ECO:0000256" key="1">
    <source>
        <dbReference type="ARBA" id="ARBA00004477"/>
    </source>
</evidence>
<feature type="transmembrane region" description="Helical" evidence="10">
    <location>
        <begin position="217"/>
        <end position="238"/>
    </location>
</feature>
<dbReference type="GO" id="GO:0008654">
    <property type="term" value="P:phospholipid biosynthetic process"/>
    <property type="evidence" value="ECO:0007669"/>
    <property type="project" value="UniProtKB-KW"/>
</dbReference>
<dbReference type="GO" id="GO:0140042">
    <property type="term" value="P:lipid droplet formation"/>
    <property type="evidence" value="ECO:0007669"/>
    <property type="project" value="UniProtKB-UniRule"/>
</dbReference>
<comment type="catalytic activity">
    <reaction evidence="8">
        <text>hexadecanoyl-CoA + H2O = S-hexadecanoyl-4'-phosphopantetheine + adenosine 3',5'-bisphosphate + 2 H(+)</text>
        <dbReference type="Rhea" id="RHEA:50032"/>
        <dbReference type="ChEBI" id="CHEBI:15377"/>
        <dbReference type="ChEBI" id="CHEBI:15378"/>
        <dbReference type="ChEBI" id="CHEBI:57379"/>
        <dbReference type="ChEBI" id="CHEBI:58343"/>
        <dbReference type="ChEBI" id="CHEBI:132018"/>
    </reaction>
</comment>
<evidence type="ECO:0000256" key="8">
    <source>
        <dbReference type="HAMAP-Rule" id="MF_03231"/>
    </source>
</evidence>
<keyword evidence="7 8" id="KW-0472">Membrane</keyword>
<dbReference type="GO" id="GO:0005789">
    <property type="term" value="C:endoplasmic reticulum membrane"/>
    <property type="evidence" value="ECO:0007669"/>
    <property type="project" value="UniProtKB-SubCell"/>
</dbReference>
<sequence>MASSPSTPIRRNGSTRKQPPSTGPKRQQPQPQHHHHPSSYLASLLPTPLETLLLSLYPSTLLLGSLFSLLDPSARSAPYDPVTQSHPAGAAPSYFARKGNLFNVLFVKVAWFWVTLAFVPFLALHPSTGPGPGPWALTPRRLRGALRWGLVTLWWGAVTQWFFGPGLVDRGFRVTGGACQWAGAMEGTGGAGEFVTGQACKAVGGQWRGGHDISGHVFILVLGSLFLGLEVLPALVGAKGLREERMLRGRDGGVVRAERRALGEGEGEGEEGDWKTGIGAPLVVAGLSWWMLLMTAAYFHTWFEKFTGLLTAFIGVFVVYFLPRALPAMRDIIGMPGV</sequence>
<keyword evidence="8" id="KW-0444">Lipid biosynthesis</keyword>
<protein>
    <recommendedName>
        <fullName evidence="8">Acyl-coenzyme A diphosphatase SCS3</fullName>
        <ecNumber evidence="8">3.6.1.-</ecNumber>
    </recommendedName>
    <alternativeName>
        <fullName evidence="8">FIT family protein SCS3</fullName>
    </alternativeName>
</protein>
<evidence type="ECO:0000256" key="2">
    <source>
        <dbReference type="ARBA" id="ARBA00022692"/>
    </source>
</evidence>
<evidence type="ECO:0000313" key="11">
    <source>
        <dbReference type="EMBL" id="KAF6222847.1"/>
    </source>
</evidence>
<dbReference type="AlphaFoldDB" id="A0A8H6FC05"/>
<keyword evidence="8" id="KW-1208">Phospholipid metabolism</keyword>
<evidence type="ECO:0000313" key="12">
    <source>
        <dbReference type="Proteomes" id="UP000593566"/>
    </source>
</evidence>
<name>A0A8H6FC05_9LECA</name>
<keyword evidence="4 8" id="KW-0256">Endoplasmic reticulum</keyword>
<evidence type="ECO:0000256" key="6">
    <source>
        <dbReference type="ARBA" id="ARBA00023098"/>
    </source>
</evidence>
<dbReference type="EC" id="3.6.1.-" evidence="8"/>
<comment type="caution">
    <text evidence="11">The sequence shown here is derived from an EMBL/GenBank/DDBJ whole genome shotgun (WGS) entry which is preliminary data.</text>
</comment>
<feature type="transmembrane region" description="Helical" evidence="10">
    <location>
        <begin position="145"/>
        <end position="163"/>
    </location>
</feature>
<dbReference type="HAMAP" id="MF_03231">
    <property type="entry name" value="SCS3"/>
    <property type="match status" value="1"/>
</dbReference>
<feature type="region of interest" description="Disordered" evidence="9">
    <location>
        <begin position="1"/>
        <end position="40"/>
    </location>
</feature>
<comment type="function">
    <text evidence="8">Fatty acyl-coenzyme A (CoA) diphosphatase that hydrolyzes fatty acyl-CoA to yield acyl-4'-phosphopantetheine and adenosine 3',5'-bisphosphate. Preferentially hydrolyzes unsaturated long-chain acyl-CoA substrates in the endoplasmic reticulum (ER) lumen. This catalytic activity is required for maintaining ER structure and for lipid droplets (LDs) biogenesis, which are lipid storage organelles involved in maintaining lipid and energy homeostasis. May directly bind to diacylglycerol (DAGs) and triacylglycerol, which is also important for LD biogenesis. May support directional budding of nacent LDs from the ER into the cytosol by reducing DAG levels at sites of LD formation. May play a role in the regulation of cell morphology and cytoskeletal organization. Involved in phospholipid biosynthesis.</text>
</comment>
<keyword evidence="12" id="KW-1185">Reference proteome</keyword>
<feature type="active site" evidence="8">
    <location>
        <position position="300"/>
    </location>
</feature>
<comment type="catalytic activity">
    <reaction evidence="8">
        <text>an acyl-CoA + H2O = an acyl-4'-phosphopantetheine + adenosine 3',5'-bisphosphate + 2 H(+)</text>
        <dbReference type="Rhea" id="RHEA:50044"/>
        <dbReference type="ChEBI" id="CHEBI:15377"/>
        <dbReference type="ChEBI" id="CHEBI:15378"/>
        <dbReference type="ChEBI" id="CHEBI:58342"/>
        <dbReference type="ChEBI" id="CHEBI:58343"/>
        <dbReference type="ChEBI" id="CHEBI:132023"/>
    </reaction>
</comment>
<comment type="similarity">
    <text evidence="8">Belongs to the FIT family. Fungal FIT2B/SCS3 subfamily.</text>
</comment>
<dbReference type="GO" id="GO:0010945">
    <property type="term" value="F:coenzyme A diphosphatase activity"/>
    <property type="evidence" value="ECO:0007669"/>
    <property type="project" value="InterPro"/>
</dbReference>
<accession>A0A8H6FC05</accession>
<dbReference type="EMBL" id="JACCJB010000011">
    <property type="protein sequence ID" value="KAF6222847.1"/>
    <property type="molecule type" value="Genomic_DNA"/>
</dbReference>
<keyword evidence="8" id="KW-0594">Phospholipid biosynthesis</keyword>
<keyword evidence="3 8" id="KW-0378">Hydrolase</keyword>
<evidence type="ECO:0000256" key="9">
    <source>
        <dbReference type="SAM" id="MobiDB-lite"/>
    </source>
</evidence>
<feature type="transmembrane region" description="Helical" evidence="10">
    <location>
        <begin position="278"/>
        <end position="300"/>
    </location>
</feature>
<evidence type="ECO:0000256" key="5">
    <source>
        <dbReference type="ARBA" id="ARBA00022989"/>
    </source>
</evidence>
<evidence type="ECO:0000256" key="4">
    <source>
        <dbReference type="ARBA" id="ARBA00022824"/>
    </source>
</evidence>
<feature type="transmembrane region" description="Helical" evidence="10">
    <location>
        <begin position="101"/>
        <end position="124"/>
    </location>
</feature>
<keyword evidence="6" id="KW-0443">Lipid metabolism</keyword>
<comment type="subcellular location">
    <subcellularLocation>
        <location evidence="1 8">Endoplasmic reticulum membrane</location>
        <topology evidence="1 8">Multi-pass membrane protein</topology>
    </subcellularLocation>
</comment>
<feature type="active site" evidence="8">
    <location>
        <position position="216"/>
    </location>
</feature>
<dbReference type="Pfam" id="PF10261">
    <property type="entry name" value="FIT"/>
    <property type="match status" value="1"/>
</dbReference>
<dbReference type="InterPro" id="IPR046400">
    <property type="entry name" value="SCS3"/>
</dbReference>
<keyword evidence="2 8" id="KW-0812">Transmembrane</keyword>